<keyword evidence="8" id="KW-1015">Disulfide bond</keyword>
<evidence type="ECO:0000256" key="7">
    <source>
        <dbReference type="ARBA" id="ARBA00022824"/>
    </source>
</evidence>
<evidence type="ECO:0000256" key="8">
    <source>
        <dbReference type="ARBA" id="ARBA00023157"/>
    </source>
</evidence>
<evidence type="ECO:0000256" key="13">
    <source>
        <dbReference type="SAM" id="SignalP"/>
    </source>
</evidence>
<dbReference type="Pfam" id="PF24541">
    <property type="entry name" value="Thioredox_PDIA6_C"/>
    <property type="match status" value="1"/>
</dbReference>
<sequence length="444" mass="47794">MGKLVSTLAMVIAALLVVVLCGAGSASALYGPSSDVVQLTSSNFKNKVLGAEGIVLVEFYANWCGHCKNLAPAWEKAATSLKGIVTVAAVDADTHKDLAQQYGIQGFPTIKVFGLGKSPIDYQGAREAKAIVDYALQQVKTLALDRLNGKSGSKKSSSKKDKDSNGPSASTELSSSNFDKLVVQSDDTWLIEFYAPWCGHCKKLAPEWKTAAKNLKGKMKLGQVDCETNKDLAQKYGIQGFPTIMLFGVDKENPTLYEGARTAGAIESYAISQLELNVAAPEVVELVGQDVLDKECGSAAICFVSFLPDILDSKAEGRNKYLATLRNVAEKYKRNAYRYVWTAAGKQPDLEKAVGVGGFGYPAMVALNVKKAVYAPLRGAFEQEPVMKFVAEAGKGGRGIVPLQSVPPVLTTEPWDGKDGHLIEEDEFSLDELMGDDETKNDEL</sequence>
<evidence type="ECO:0000259" key="14">
    <source>
        <dbReference type="PROSITE" id="PS51352"/>
    </source>
</evidence>
<dbReference type="SUPFAM" id="SSF52833">
    <property type="entry name" value="Thioredoxin-like"/>
    <property type="match status" value="3"/>
</dbReference>
<dbReference type="EnsemblPlants" id="Pp3c4_12030V3.2">
    <property type="protein sequence ID" value="Pp3c4_12030V3.2"/>
    <property type="gene ID" value="Pp3c4_12030"/>
</dbReference>
<dbReference type="GeneID" id="112281774"/>
<evidence type="ECO:0000256" key="3">
    <source>
        <dbReference type="ARBA" id="ARBA00006347"/>
    </source>
</evidence>
<comment type="catalytic activity">
    <reaction evidence="1">
        <text>Catalyzes the rearrangement of -S-S- bonds in proteins.</text>
        <dbReference type="EC" id="5.3.4.1"/>
    </reaction>
</comment>
<evidence type="ECO:0000256" key="12">
    <source>
        <dbReference type="SAM" id="MobiDB-lite"/>
    </source>
</evidence>
<dbReference type="GO" id="GO:0034976">
    <property type="term" value="P:response to endoplasmic reticulum stress"/>
    <property type="evidence" value="ECO:0000318"/>
    <property type="project" value="GO_Central"/>
</dbReference>
<dbReference type="GO" id="GO:0015035">
    <property type="term" value="F:protein-disulfide reductase activity"/>
    <property type="evidence" value="ECO:0000318"/>
    <property type="project" value="GO_Central"/>
</dbReference>
<keyword evidence="7" id="KW-0256">Endoplasmic reticulum</keyword>
<dbReference type="InterPro" id="IPR013766">
    <property type="entry name" value="Thioredoxin_domain"/>
</dbReference>
<dbReference type="PaxDb" id="3218-PP1S284_20V6.1"/>
<dbReference type="FunFam" id="3.40.30.10:FF:000050">
    <property type="entry name" value="protein disulfide-isomerase A6 isoform X1"/>
    <property type="match status" value="1"/>
</dbReference>
<dbReference type="PRINTS" id="PR00421">
    <property type="entry name" value="THIOREDOXIN"/>
</dbReference>
<evidence type="ECO:0000256" key="6">
    <source>
        <dbReference type="ARBA" id="ARBA00022737"/>
    </source>
</evidence>
<evidence type="ECO:0000313" key="15">
    <source>
        <dbReference type="EMBL" id="PNR55197.1"/>
    </source>
</evidence>
<dbReference type="RefSeq" id="XP_024374419.1">
    <property type="nucleotide sequence ID" value="XM_024518651.2"/>
</dbReference>
<evidence type="ECO:0000256" key="2">
    <source>
        <dbReference type="ARBA" id="ARBA00004319"/>
    </source>
</evidence>
<dbReference type="CDD" id="cd03001">
    <property type="entry name" value="PDI_a_P5"/>
    <property type="match status" value="2"/>
</dbReference>
<keyword evidence="9" id="KW-0413">Isomerase</keyword>
<evidence type="ECO:0000256" key="9">
    <source>
        <dbReference type="ARBA" id="ARBA00023235"/>
    </source>
</evidence>
<keyword evidence="17" id="KW-1185">Reference proteome</keyword>
<evidence type="ECO:0000256" key="10">
    <source>
        <dbReference type="ARBA" id="ARBA00023284"/>
    </source>
</evidence>
<comment type="subcellular location">
    <subcellularLocation>
        <location evidence="2">Endoplasmic reticulum lumen</location>
    </subcellularLocation>
</comment>
<dbReference type="Gramene" id="Pp3c4_12030V3.2">
    <property type="protein sequence ID" value="Pp3c4_12030V3.2"/>
    <property type="gene ID" value="Pp3c4_12030"/>
</dbReference>
<feature type="domain" description="Thioredoxin" evidence="14">
    <location>
        <begin position="149"/>
        <end position="276"/>
    </location>
</feature>
<dbReference type="Pfam" id="PF00085">
    <property type="entry name" value="Thioredoxin"/>
    <property type="match status" value="2"/>
</dbReference>
<accession>A0A2K1KN59</accession>
<evidence type="ECO:0000256" key="1">
    <source>
        <dbReference type="ARBA" id="ARBA00001182"/>
    </source>
</evidence>
<feature type="domain" description="Thioredoxin" evidence="14">
    <location>
        <begin position="15"/>
        <end position="141"/>
    </location>
</feature>
<evidence type="ECO:0000313" key="17">
    <source>
        <dbReference type="Proteomes" id="UP000006727"/>
    </source>
</evidence>
<evidence type="ECO:0000256" key="5">
    <source>
        <dbReference type="ARBA" id="ARBA00022729"/>
    </source>
</evidence>
<dbReference type="CDD" id="cd02983">
    <property type="entry name" value="P5_C"/>
    <property type="match status" value="1"/>
</dbReference>
<dbReference type="InterPro" id="IPR036249">
    <property type="entry name" value="Thioredoxin-like_sf"/>
</dbReference>
<dbReference type="AlphaFoldDB" id="A0A2K1KN59"/>
<dbReference type="InterPro" id="IPR017937">
    <property type="entry name" value="Thioredoxin_CS"/>
</dbReference>
<keyword evidence="5 13" id="KW-0732">Signal</keyword>
<dbReference type="Gene3D" id="3.40.30.10">
    <property type="entry name" value="Glutaredoxin"/>
    <property type="match status" value="2"/>
</dbReference>
<evidence type="ECO:0000313" key="16">
    <source>
        <dbReference type="EnsemblPlants" id="Pp3c4_12030V3.1"/>
    </source>
</evidence>
<dbReference type="GO" id="GO:0003756">
    <property type="term" value="F:protein disulfide isomerase activity"/>
    <property type="evidence" value="ECO:0007669"/>
    <property type="project" value="UniProtKB-EC"/>
</dbReference>
<keyword evidence="10" id="KW-0676">Redox-active center</keyword>
<dbReference type="PANTHER" id="PTHR45815:SF3">
    <property type="entry name" value="PROTEIN DISULFIDE-ISOMERASE A6"/>
    <property type="match status" value="1"/>
</dbReference>
<dbReference type="PANTHER" id="PTHR45815">
    <property type="entry name" value="PROTEIN DISULFIDE-ISOMERASE A6"/>
    <property type="match status" value="1"/>
</dbReference>
<dbReference type="GO" id="GO:0005788">
    <property type="term" value="C:endoplasmic reticulum lumen"/>
    <property type="evidence" value="ECO:0007669"/>
    <property type="project" value="UniProtKB-SubCell"/>
</dbReference>
<dbReference type="InterPro" id="IPR057305">
    <property type="entry name" value="Thioredox_PDIA6_C"/>
</dbReference>
<dbReference type="Proteomes" id="UP000006727">
    <property type="component" value="Chromosome 4"/>
</dbReference>
<dbReference type="Gramene" id="Pp3c4_12030V3.1">
    <property type="protein sequence ID" value="Pp3c4_12030V3.1"/>
    <property type="gene ID" value="Pp3c4_12030"/>
</dbReference>
<reference evidence="15 17" key="2">
    <citation type="journal article" date="2018" name="Plant J.">
        <title>The Physcomitrella patens chromosome-scale assembly reveals moss genome structure and evolution.</title>
        <authorList>
            <person name="Lang D."/>
            <person name="Ullrich K.K."/>
            <person name="Murat F."/>
            <person name="Fuchs J."/>
            <person name="Jenkins J."/>
            <person name="Haas F.B."/>
            <person name="Piednoel M."/>
            <person name="Gundlach H."/>
            <person name="Van Bel M."/>
            <person name="Meyberg R."/>
            <person name="Vives C."/>
            <person name="Morata J."/>
            <person name="Symeonidi A."/>
            <person name="Hiss M."/>
            <person name="Muchero W."/>
            <person name="Kamisugi Y."/>
            <person name="Saleh O."/>
            <person name="Blanc G."/>
            <person name="Decker E.L."/>
            <person name="van Gessel N."/>
            <person name="Grimwood J."/>
            <person name="Hayes R.D."/>
            <person name="Graham S.W."/>
            <person name="Gunter L.E."/>
            <person name="McDaniel S.F."/>
            <person name="Hoernstein S.N.W."/>
            <person name="Larsson A."/>
            <person name="Li F.W."/>
            <person name="Perroud P.F."/>
            <person name="Phillips J."/>
            <person name="Ranjan P."/>
            <person name="Rokshar D.S."/>
            <person name="Rothfels C.J."/>
            <person name="Schneider L."/>
            <person name="Shu S."/>
            <person name="Stevenson D.W."/>
            <person name="Thummler F."/>
            <person name="Tillich M."/>
            <person name="Villarreal Aguilar J.C."/>
            <person name="Widiez T."/>
            <person name="Wong G.K."/>
            <person name="Wymore A."/>
            <person name="Zhang Y."/>
            <person name="Zimmer A.D."/>
            <person name="Quatrano R.S."/>
            <person name="Mayer K.F.X."/>
            <person name="Goodstein D."/>
            <person name="Casacuberta J.M."/>
            <person name="Vandepoele K."/>
            <person name="Reski R."/>
            <person name="Cuming A.C."/>
            <person name="Tuskan G.A."/>
            <person name="Maumus F."/>
            <person name="Salse J."/>
            <person name="Schmutz J."/>
            <person name="Rensing S.A."/>
        </authorList>
    </citation>
    <scope>NUCLEOTIDE SEQUENCE [LARGE SCALE GENOMIC DNA]</scope>
    <source>
        <strain evidence="16 17">cv. Gransden 2004</strain>
    </source>
</reference>
<dbReference type="OMA" id="KQKLWGW"/>
<feature type="signal peptide" evidence="13">
    <location>
        <begin position="1"/>
        <end position="28"/>
    </location>
</feature>
<gene>
    <name evidence="16" type="primary">LOC112281774</name>
    <name evidence="15" type="ORF">PHYPA_006092</name>
</gene>
<organism evidence="15">
    <name type="scientific">Physcomitrium patens</name>
    <name type="common">Spreading-leaved earth moss</name>
    <name type="synonym">Physcomitrella patens</name>
    <dbReference type="NCBI Taxonomy" id="3218"/>
    <lineage>
        <taxon>Eukaryota</taxon>
        <taxon>Viridiplantae</taxon>
        <taxon>Streptophyta</taxon>
        <taxon>Embryophyta</taxon>
        <taxon>Bryophyta</taxon>
        <taxon>Bryophytina</taxon>
        <taxon>Bryopsida</taxon>
        <taxon>Funariidae</taxon>
        <taxon>Funariales</taxon>
        <taxon>Funariaceae</taxon>
        <taxon>Physcomitrium</taxon>
    </lineage>
</organism>
<name>A0A2K1KN59_PHYPA</name>
<dbReference type="EnsemblPlants" id="Pp3c4_12030V3.1">
    <property type="protein sequence ID" value="Pp3c4_12030V3.1"/>
    <property type="gene ID" value="Pp3c4_12030"/>
</dbReference>
<dbReference type="PROSITE" id="PS00194">
    <property type="entry name" value="THIOREDOXIN_1"/>
    <property type="match status" value="2"/>
</dbReference>
<protein>
    <recommendedName>
        <fullName evidence="4">protein disulfide-isomerase</fullName>
        <ecNumber evidence="4">5.3.4.1</ecNumber>
    </recommendedName>
</protein>
<dbReference type="InterPro" id="IPR005788">
    <property type="entry name" value="PDI_thioredoxin-like_dom"/>
</dbReference>
<comment type="similarity">
    <text evidence="3 11">Belongs to the protein disulfide isomerase family.</text>
</comment>
<reference evidence="16" key="3">
    <citation type="submission" date="2020-12" db="UniProtKB">
        <authorList>
            <consortium name="EnsemblPlants"/>
        </authorList>
    </citation>
    <scope>IDENTIFICATION</scope>
</reference>
<dbReference type="STRING" id="3218.A0A2K1KN59"/>
<reference evidence="15 17" key="1">
    <citation type="journal article" date="2008" name="Science">
        <title>The Physcomitrella genome reveals evolutionary insights into the conquest of land by plants.</title>
        <authorList>
            <person name="Rensing S."/>
            <person name="Lang D."/>
            <person name="Zimmer A."/>
            <person name="Terry A."/>
            <person name="Salamov A."/>
            <person name="Shapiro H."/>
            <person name="Nishiyama T."/>
            <person name="Perroud P.-F."/>
            <person name="Lindquist E."/>
            <person name="Kamisugi Y."/>
            <person name="Tanahashi T."/>
            <person name="Sakakibara K."/>
            <person name="Fujita T."/>
            <person name="Oishi K."/>
            <person name="Shin-I T."/>
            <person name="Kuroki Y."/>
            <person name="Toyoda A."/>
            <person name="Suzuki Y."/>
            <person name="Hashimoto A."/>
            <person name="Yamaguchi K."/>
            <person name="Sugano A."/>
            <person name="Kohara Y."/>
            <person name="Fujiyama A."/>
            <person name="Anterola A."/>
            <person name="Aoki S."/>
            <person name="Ashton N."/>
            <person name="Barbazuk W.B."/>
            <person name="Barker E."/>
            <person name="Bennetzen J."/>
            <person name="Bezanilla M."/>
            <person name="Blankenship R."/>
            <person name="Cho S.H."/>
            <person name="Dutcher S."/>
            <person name="Estelle M."/>
            <person name="Fawcett J.A."/>
            <person name="Gundlach H."/>
            <person name="Hanada K."/>
            <person name="Heyl A."/>
            <person name="Hicks K.A."/>
            <person name="Hugh J."/>
            <person name="Lohr M."/>
            <person name="Mayer K."/>
            <person name="Melkozernov A."/>
            <person name="Murata T."/>
            <person name="Nelson D."/>
            <person name="Pils B."/>
            <person name="Prigge M."/>
            <person name="Reiss B."/>
            <person name="Renner T."/>
            <person name="Rombauts S."/>
            <person name="Rushton P."/>
            <person name="Sanderfoot A."/>
            <person name="Schween G."/>
            <person name="Shiu S.-H."/>
            <person name="Stueber K."/>
            <person name="Theodoulou F.L."/>
            <person name="Tu H."/>
            <person name="Van de Peer Y."/>
            <person name="Verrier P.J."/>
            <person name="Waters E."/>
            <person name="Wood A."/>
            <person name="Yang L."/>
            <person name="Cove D."/>
            <person name="Cuming A."/>
            <person name="Hasebe M."/>
            <person name="Lucas S."/>
            <person name="Mishler D.B."/>
            <person name="Reski R."/>
            <person name="Grigoriev I."/>
            <person name="Quatrano R.S."/>
            <person name="Boore J.L."/>
        </authorList>
    </citation>
    <scope>NUCLEOTIDE SEQUENCE [LARGE SCALE GENOMIC DNA]</scope>
    <source>
        <strain evidence="16 17">cv. Gransden 2004</strain>
    </source>
</reference>
<dbReference type="OrthoDB" id="10264505at2759"/>
<feature type="chain" id="PRO_5044576449" description="protein disulfide-isomerase" evidence="13">
    <location>
        <begin position="29"/>
        <end position="444"/>
    </location>
</feature>
<evidence type="ECO:0000256" key="4">
    <source>
        <dbReference type="ARBA" id="ARBA00012723"/>
    </source>
</evidence>
<dbReference type="PROSITE" id="PS51352">
    <property type="entry name" value="THIOREDOXIN_2"/>
    <property type="match status" value="2"/>
</dbReference>
<dbReference type="GO" id="GO:0005783">
    <property type="term" value="C:endoplasmic reticulum"/>
    <property type="evidence" value="ECO:0000318"/>
    <property type="project" value="GO_Central"/>
</dbReference>
<keyword evidence="6" id="KW-0677">Repeat</keyword>
<proteinExistence type="inferred from homology"/>
<dbReference type="EC" id="5.3.4.1" evidence="4"/>
<dbReference type="EMBL" id="ABEU02000004">
    <property type="protein sequence ID" value="PNR55197.1"/>
    <property type="molecule type" value="Genomic_DNA"/>
</dbReference>
<evidence type="ECO:0000256" key="11">
    <source>
        <dbReference type="RuleBase" id="RU004208"/>
    </source>
</evidence>
<feature type="region of interest" description="Disordered" evidence="12">
    <location>
        <begin position="148"/>
        <end position="173"/>
    </location>
</feature>
<dbReference type="NCBIfam" id="TIGR01126">
    <property type="entry name" value="pdi_dom"/>
    <property type="match status" value="2"/>
</dbReference>